<dbReference type="RefSeq" id="WP_062392433.1">
    <property type="nucleotide sequence ID" value="NZ_CP011853.1"/>
</dbReference>
<dbReference type="AlphaFoldDB" id="A0A0N9N1G1"/>
<dbReference type="Gene3D" id="1.10.3450.10">
    <property type="entry name" value="TTHA0068-like"/>
    <property type="match status" value="1"/>
</dbReference>
<accession>A0A0N9N1G1</accession>
<dbReference type="InterPro" id="IPR005500">
    <property type="entry name" value="DUF309"/>
</dbReference>
<dbReference type="PANTHER" id="PTHR34796">
    <property type="entry name" value="EXPRESSED PROTEIN"/>
    <property type="match status" value="1"/>
</dbReference>
<feature type="region of interest" description="Disordered" evidence="1">
    <location>
        <begin position="1"/>
        <end position="34"/>
    </location>
</feature>
<evidence type="ECO:0000256" key="1">
    <source>
        <dbReference type="SAM" id="MobiDB-lite"/>
    </source>
</evidence>
<keyword evidence="3" id="KW-1185">Reference proteome</keyword>
<dbReference type="PANTHER" id="PTHR34796:SF1">
    <property type="entry name" value="EXPRESSED PROTEIN"/>
    <property type="match status" value="1"/>
</dbReference>
<reference evidence="3" key="1">
    <citation type="submission" date="2015-06" db="EMBL/GenBank/DDBJ databases">
        <title>Complete genome sequence and metabolic analysis of phthalate degradation pathway in Gordonia sp. QH-11.</title>
        <authorList>
            <person name="Jin D."/>
            <person name="Kong X."/>
            <person name="Bai Z."/>
        </authorList>
    </citation>
    <scope>NUCLEOTIDE SEQUENCE [LARGE SCALE GENOMIC DNA]</scope>
    <source>
        <strain evidence="3">QH-11</strain>
    </source>
</reference>
<dbReference type="Pfam" id="PF03745">
    <property type="entry name" value="DUF309"/>
    <property type="match status" value="1"/>
</dbReference>
<reference evidence="2 3" key="2">
    <citation type="journal article" date="2017" name="Int. J. Syst. Evol. Microbiol.">
        <title>Gordonia phthalatica sp. nov., a di-n-butyl phthalate-degrading bacterium isolated from activated sludge.</title>
        <authorList>
            <person name="Jin D."/>
            <person name="Kong X."/>
            <person name="Jia M."/>
            <person name="Yu X."/>
            <person name="Wang X."/>
            <person name="Zhuang X."/>
            <person name="Deng Y."/>
            <person name="Bai Z."/>
        </authorList>
    </citation>
    <scope>NUCLEOTIDE SEQUENCE [LARGE SCALE GENOMIC DNA]</scope>
    <source>
        <strain evidence="2 3">QH-11</strain>
    </source>
</reference>
<proteinExistence type="predicted"/>
<dbReference type="OrthoDB" id="160968at2"/>
<organism evidence="2 3">
    <name type="scientific">Gordonia phthalatica</name>
    <dbReference type="NCBI Taxonomy" id="1136941"/>
    <lineage>
        <taxon>Bacteria</taxon>
        <taxon>Bacillati</taxon>
        <taxon>Actinomycetota</taxon>
        <taxon>Actinomycetes</taxon>
        <taxon>Mycobacteriales</taxon>
        <taxon>Gordoniaceae</taxon>
        <taxon>Gordonia</taxon>
    </lineage>
</organism>
<dbReference type="EMBL" id="CP011853">
    <property type="protein sequence ID" value="ALG84446.1"/>
    <property type="molecule type" value="Genomic_DNA"/>
</dbReference>
<evidence type="ECO:0008006" key="4">
    <source>
        <dbReference type="Google" id="ProtNLM"/>
    </source>
</evidence>
<gene>
    <name evidence="2" type="ORF">ACH46_07975</name>
</gene>
<evidence type="ECO:0000313" key="2">
    <source>
        <dbReference type="EMBL" id="ALG84446.1"/>
    </source>
</evidence>
<evidence type="ECO:0000313" key="3">
    <source>
        <dbReference type="Proteomes" id="UP000063789"/>
    </source>
</evidence>
<dbReference type="Proteomes" id="UP000063789">
    <property type="component" value="Chromosome"/>
</dbReference>
<name>A0A0N9N1G1_9ACTN</name>
<feature type="compositionally biased region" description="Basic and acidic residues" evidence="1">
    <location>
        <begin position="1"/>
        <end position="26"/>
    </location>
</feature>
<dbReference type="PATRIC" id="fig|1136941.3.peg.1628"/>
<dbReference type="InterPro" id="IPR023203">
    <property type="entry name" value="TTHA0068_sf"/>
</dbReference>
<protein>
    <recommendedName>
        <fullName evidence="4">DUF309 domain-containing protein</fullName>
    </recommendedName>
</protein>
<dbReference type="SUPFAM" id="SSF140663">
    <property type="entry name" value="TTHA0068-like"/>
    <property type="match status" value="1"/>
</dbReference>
<dbReference type="KEGG" id="goq:ACH46_07975"/>
<sequence>MGDSARRQRDRDEDGRARNARPRDALGRPLPPGSVGVERIHEDLHLAPAESLVRAQDLLNRGLAFNAHEVLEGAWKSCPDEERFLWQGLAQLAVGITHVQRGNVKGGVTVLRRAVERIGFDDGDAPYGIDRAGLIAYAEALIEDLEAGGEQTPADLVPRLQTVDHG</sequence>